<feature type="signal peptide" evidence="1">
    <location>
        <begin position="1"/>
        <end position="27"/>
    </location>
</feature>
<accession>A0AAW9FPX1</accession>
<dbReference type="Proteomes" id="UP001277561">
    <property type="component" value="Unassembled WGS sequence"/>
</dbReference>
<proteinExistence type="predicted"/>
<organism evidence="2">
    <name type="scientific">Agrobacterium rosae</name>
    <dbReference type="NCBI Taxonomy" id="1972867"/>
    <lineage>
        <taxon>Bacteria</taxon>
        <taxon>Pseudomonadati</taxon>
        <taxon>Pseudomonadota</taxon>
        <taxon>Alphaproteobacteria</taxon>
        <taxon>Hyphomicrobiales</taxon>
        <taxon>Rhizobiaceae</taxon>
        <taxon>Rhizobium/Agrobacterium group</taxon>
        <taxon>Agrobacterium</taxon>
    </lineage>
</organism>
<gene>
    <name evidence="2" type="ORF">RMR22_23405</name>
    <name evidence="3" type="ORF">RMS29_24685</name>
</gene>
<evidence type="ECO:0000313" key="4">
    <source>
        <dbReference type="Proteomes" id="UP001277561"/>
    </source>
</evidence>
<evidence type="ECO:0000313" key="2">
    <source>
        <dbReference type="EMBL" id="MDX8305201.1"/>
    </source>
</evidence>
<dbReference type="AlphaFoldDB" id="A0AAW9FPX1"/>
<keyword evidence="4" id="KW-1185">Reference proteome</keyword>
<dbReference type="EMBL" id="JAVRAF010000014">
    <property type="protein sequence ID" value="MDX8305201.1"/>
    <property type="molecule type" value="Genomic_DNA"/>
</dbReference>
<keyword evidence="1" id="KW-0732">Signal</keyword>
<evidence type="ECO:0000313" key="3">
    <source>
        <dbReference type="EMBL" id="MDX8332409.1"/>
    </source>
</evidence>
<sequence>MVGYRGVVLGGGLLFAAAFGGASESFAAACGVEQAAQAALQRRLAVIDAAKVNPSEFFTGANSCISPDLLKSFDLSAMIPDLAGFLSGGIQGIAQQAINQAKQKACDILNEQVNGVIGKINDTTSSFNSGLTGDLAGILGSSFSISAPSGANYGSYDLSSLGDGFDFNGLQGAVNNVGSSINTTVSEGASSVVTTMDNAAQSAGSAASAVEAEIPNVTVTPNNGTSGGASWLKD</sequence>
<dbReference type="EMBL" id="JAVRAD010000017">
    <property type="protein sequence ID" value="MDX8332409.1"/>
    <property type="molecule type" value="Genomic_DNA"/>
</dbReference>
<comment type="caution">
    <text evidence="2">The sequence shown here is derived from an EMBL/GenBank/DDBJ whole genome shotgun (WGS) entry which is preliminary data.</text>
</comment>
<name>A0AAW9FPX1_9HYPH</name>
<protein>
    <submittedName>
        <fullName evidence="2">Uncharacterized protein</fullName>
    </submittedName>
</protein>
<dbReference type="RefSeq" id="WP_234625015.1">
    <property type="nucleotide sequence ID" value="NZ_CP192770.1"/>
</dbReference>
<feature type="chain" id="PRO_5043768330" evidence="1">
    <location>
        <begin position="28"/>
        <end position="234"/>
    </location>
</feature>
<evidence type="ECO:0000256" key="1">
    <source>
        <dbReference type="SAM" id="SignalP"/>
    </source>
</evidence>
<reference evidence="2 4" key="1">
    <citation type="journal article" date="2023" name="Phytobiomes J">
        <title>Deciphering the key players within the bacterial microbiota associated with aerial crown gall tumors on rhododendron: Insights into the gallobiome.</title>
        <authorList>
            <person name="Kuzmanovic N."/>
            <person name="Nesme J."/>
            <person name="Wolf J."/>
            <person name="Neumann-Schaal M."/>
            <person name="Petersen J."/>
            <person name="Fernandez-Gnecco G."/>
            <person name="Sproeer C."/>
            <person name="Bunk B."/>
            <person name="Overmann J."/>
            <person name="Sorensen S.J."/>
            <person name="Idczak E."/>
            <person name="Smalla K."/>
        </authorList>
    </citation>
    <scope>NUCLEOTIDE SEQUENCE</scope>
    <source>
        <strain evidence="2">Rho-11.1</strain>
        <strain evidence="4">rho-14.1</strain>
        <strain evidence="3">Rho-14.1</strain>
    </source>
</reference>